<dbReference type="Proteomes" id="UP000305471">
    <property type="component" value="Unassembled WGS sequence"/>
</dbReference>
<sequence length="372" mass="42421">MTIDTFSFLRNKQGIHDIGMTELKFSYFDMDFDASTYSKEVSQNFLSTTEAYKHWVKEGRKLGVNFSKKGTNTQLKIVLKAKDETDLIDHWIHHHESIVGKENLVILDCQSTSQSYLDKLHHYSKDILVLNYRKYYDSIHTTKSNKKFYEFLSQEAKYVTVLDADEFLVGKENDALSGKYVQSILEQFSGKVLPATWLDAVLHLPDGADHRFDSQISLDINFGRIKNNTVAGKSIAASNCLFDIDHLGHNLHVKKVKDNINPNDFFKLFVLHCKTDSVTQNAKRAVHHLVSRNALSNGGEATEEVLKKIINDDDFSPTTRHYAGVALKMYGENPVPFAEYARKTHFLGRFEIEAPELTTKTSEFDISELPLS</sequence>
<protein>
    <submittedName>
        <fullName evidence="1">Uncharacterized protein</fullName>
    </submittedName>
</protein>
<name>A0A4U0ZBJ9_9ALTE</name>
<reference evidence="1 2" key="1">
    <citation type="submission" date="2019-04" db="EMBL/GenBank/DDBJ databases">
        <title>Alteromonas portus sp. nov., an alginate lyase-excreting marine bacterium.</title>
        <authorList>
            <person name="Huang H."/>
            <person name="Mo K."/>
            <person name="Bao S."/>
        </authorList>
    </citation>
    <scope>NUCLEOTIDE SEQUENCE [LARGE SCALE GENOMIC DNA]</scope>
    <source>
        <strain evidence="1 2">HB161718</strain>
    </source>
</reference>
<dbReference type="AlphaFoldDB" id="A0A4U0ZBJ9"/>
<dbReference type="OrthoDB" id="1997677at2"/>
<keyword evidence="2" id="KW-1185">Reference proteome</keyword>
<dbReference type="Pfam" id="PF13704">
    <property type="entry name" value="Glyco_tranf_2_4"/>
    <property type="match status" value="1"/>
</dbReference>
<accession>A0A4U0ZBJ9</accession>
<evidence type="ECO:0000313" key="1">
    <source>
        <dbReference type="EMBL" id="TKB01518.1"/>
    </source>
</evidence>
<evidence type="ECO:0000313" key="2">
    <source>
        <dbReference type="Proteomes" id="UP000305471"/>
    </source>
</evidence>
<proteinExistence type="predicted"/>
<comment type="caution">
    <text evidence="1">The sequence shown here is derived from an EMBL/GenBank/DDBJ whole genome shotgun (WGS) entry which is preliminary data.</text>
</comment>
<organism evidence="1 2">
    <name type="scientific">Alteromonas portus</name>
    <dbReference type="NCBI Taxonomy" id="2565549"/>
    <lineage>
        <taxon>Bacteria</taxon>
        <taxon>Pseudomonadati</taxon>
        <taxon>Pseudomonadota</taxon>
        <taxon>Gammaproteobacteria</taxon>
        <taxon>Alteromonadales</taxon>
        <taxon>Alteromonadaceae</taxon>
        <taxon>Alteromonas/Salinimonas group</taxon>
        <taxon>Alteromonas</taxon>
    </lineage>
</organism>
<dbReference type="RefSeq" id="WP_136783348.1">
    <property type="nucleotide sequence ID" value="NZ_SWCO01000010.1"/>
</dbReference>
<dbReference type="EMBL" id="SWCO01000010">
    <property type="protein sequence ID" value="TKB01518.1"/>
    <property type="molecule type" value="Genomic_DNA"/>
</dbReference>
<gene>
    <name evidence="1" type="ORF">E5672_17055</name>
</gene>